<feature type="region of interest" description="Disordered" evidence="7">
    <location>
        <begin position="239"/>
        <end position="263"/>
    </location>
</feature>
<evidence type="ECO:0000256" key="8">
    <source>
        <dbReference type="SAM" id="Phobius"/>
    </source>
</evidence>
<organism evidence="10 11">
    <name type="scientific">Arthrobacter citreus</name>
    <dbReference type="NCBI Taxonomy" id="1670"/>
    <lineage>
        <taxon>Bacteria</taxon>
        <taxon>Bacillati</taxon>
        <taxon>Actinomycetota</taxon>
        <taxon>Actinomycetes</taxon>
        <taxon>Micrococcales</taxon>
        <taxon>Micrococcaceae</taxon>
        <taxon>Arthrobacter</taxon>
    </lineage>
</organism>
<dbReference type="PANTHER" id="PTHR32309">
    <property type="entry name" value="TYROSINE-PROTEIN KINASE"/>
    <property type="match status" value="1"/>
</dbReference>
<keyword evidence="5 8" id="KW-1133">Transmembrane helix</keyword>
<keyword evidence="3" id="KW-1003">Cell membrane</keyword>
<evidence type="ECO:0000256" key="6">
    <source>
        <dbReference type="ARBA" id="ARBA00023136"/>
    </source>
</evidence>
<protein>
    <submittedName>
        <fullName evidence="10">Wzz/FepE/Etk N-terminal domain-containing protein</fullName>
    </submittedName>
</protein>
<keyword evidence="6 8" id="KW-0472">Membrane</keyword>
<dbReference type="Pfam" id="PF02706">
    <property type="entry name" value="Wzz"/>
    <property type="match status" value="1"/>
</dbReference>
<evidence type="ECO:0000256" key="3">
    <source>
        <dbReference type="ARBA" id="ARBA00022475"/>
    </source>
</evidence>
<gene>
    <name evidence="10" type="ORF">AAE021_10630</name>
</gene>
<sequence>MITKEQDPVVEIGDFITIIARRWKLVLGTSLVCGALGAGLGAAVPATYSASAALTVAPLTTSPFSSSQQQVNMATEREVMASREVASIAAESVGDSAAEDLMGDTSVAAPSGSQVLKVTVRDADAKKTAARANALAEAYLSFRTQGAEDVAKGQIAVLEQKIEELTSEATISAGDMAALSSLQEQLTSLRLVGEVPGRVISRATVPGEPASPGTPVIVTGTLAFGLLAGCGLALGRERNRRLRRDGSSSSTRSPARTAGGGIS</sequence>
<reference evidence="10 11" key="1">
    <citation type="submission" date="2024-04" db="EMBL/GenBank/DDBJ databases">
        <title>Arthrobacter sp. from Plains bison fecal sample.</title>
        <authorList>
            <person name="Ruzzini A."/>
        </authorList>
    </citation>
    <scope>NUCLEOTIDE SEQUENCE [LARGE SCALE GENOMIC DNA]</scope>
    <source>
        <strain evidence="10 11">EINP1</strain>
    </source>
</reference>
<dbReference type="InterPro" id="IPR003856">
    <property type="entry name" value="LPS_length_determ_N"/>
</dbReference>
<evidence type="ECO:0000256" key="4">
    <source>
        <dbReference type="ARBA" id="ARBA00022692"/>
    </source>
</evidence>
<name>A0ABZ2ZTA2_9MICC</name>
<evidence type="ECO:0000313" key="11">
    <source>
        <dbReference type="Proteomes" id="UP001448858"/>
    </source>
</evidence>
<proteinExistence type="inferred from homology"/>
<evidence type="ECO:0000256" key="1">
    <source>
        <dbReference type="ARBA" id="ARBA00004651"/>
    </source>
</evidence>
<dbReference type="RefSeq" id="WP_342022308.1">
    <property type="nucleotide sequence ID" value="NZ_CP151657.1"/>
</dbReference>
<evidence type="ECO:0000256" key="2">
    <source>
        <dbReference type="ARBA" id="ARBA00006683"/>
    </source>
</evidence>
<evidence type="ECO:0000259" key="9">
    <source>
        <dbReference type="Pfam" id="PF02706"/>
    </source>
</evidence>
<keyword evidence="4 8" id="KW-0812">Transmembrane</keyword>
<accession>A0ABZ2ZTA2</accession>
<feature type="domain" description="Polysaccharide chain length determinant N-terminal" evidence="9">
    <location>
        <begin position="14"/>
        <end position="88"/>
    </location>
</feature>
<feature type="compositionally biased region" description="Low complexity" evidence="7">
    <location>
        <begin position="247"/>
        <end position="256"/>
    </location>
</feature>
<evidence type="ECO:0000256" key="7">
    <source>
        <dbReference type="SAM" id="MobiDB-lite"/>
    </source>
</evidence>
<dbReference type="EMBL" id="CP151657">
    <property type="protein sequence ID" value="WZP14656.1"/>
    <property type="molecule type" value="Genomic_DNA"/>
</dbReference>
<evidence type="ECO:0000313" key="10">
    <source>
        <dbReference type="EMBL" id="WZP14656.1"/>
    </source>
</evidence>
<dbReference type="Proteomes" id="UP001448858">
    <property type="component" value="Chromosome"/>
</dbReference>
<dbReference type="InterPro" id="IPR050445">
    <property type="entry name" value="Bact_polysacc_biosynth/exp"/>
</dbReference>
<comment type="similarity">
    <text evidence="2">Belongs to the CpsC/CapA family.</text>
</comment>
<evidence type="ECO:0000256" key="5">
    <source>
        <dbReference type="ARBA" id="ARBA00022989"/>
    </source>
</evidence>
<dbReference type="PANTHER" id="PTHR32309:SF31">
    <property type="entry name" value="CAPSULAR EXOPOLYSACCHARIDE FAMILY"/>
    <property type="match status" value="1"/>
</dbReference>
<comment type="subcellular location">
    <subcellularLocation>
        <location evidence="1">Cell membrane</location>
        <topology evidence="1">Multi-pass membrane protein</topology>
    </subcellularLocation>
</comment>
<keyword evidence="11" id="KW-1185">Reference proteome</keyword>
<feature type="transmembrane region" description="Helical" evidence="8">
    <location>
        <begin position="216"/>
        <end position="234"/>
    </location>
</feature>